<feature type="domain" description="NusG-like N-terminal" evidence="8">
    <location>
        <begin position="8"/>
        <end position="118"/>
    </location>
</feature>
<keyword evidence="1 5" id="KW-0806">Transcription termination</keyword>
<dbReference type="PRINTS" id="PR00338">
    <property type="entry name" value="NUSGTNSCPFCT"/>
</dbReference>
<dbReference type="Pfam" id="PF00467">
    <property type="entry name" value="KOW"/>
    <property type="match status" value="1"/>
</dbReference>
<dbReference type="SMART" id="SM00738">
    <property type="entry name" value="NGN"/>
    <property type="match status" value="1"/>
</dbReference>
<name>A0A9D1MLP9_9FIRM</name>
<dbReference type="SMART" id="SM00739">
    <property type="entry name" value="KOW"/>
    <property type="match status" value="1"/>
</dbReference>
<evidence type="ECO:0000256" key="7">
    <source>
        <dbReference type="RuleBase" id="RU000538"/>
    </source>
</evidence>
<dbReference type="InterPro" id="IPR047050">
    <property type="entry name" value="NGN"/>
</dbReference>
<dbReference type="HAMAP" id="MF_00948">
    <property type="entry name" value="NusG"/>
    <property type="match status" value="1"/>
</dbReference>
<dbReference type="EMBL" id="DVNJ01000002">
    <property type="protein sequence ID" value="HIU62309.1"/>
    <property type="molecule type" value="Genomic_DNA"/>
</dbReference>
<dbReference type="InterPro" id="IPR005824">
    <property type="entry name" value="KOW"/>
</dbReference>
<evidence type="ECO:0000259" key="8">
    <source>
        <dbReference type="SMART" id="SM00738"/>
    </source>
</evidence>
<dbReference type="GO" id="GO:0005829">
    <property type="term" value="C:cytosol"/>
    <property type="evidence" value="ECO:0007669"/>
    <property type="project" value="TreeGrafter"/>
</dbReference>
<evidence type="ECO:0000313" key="11">
    <source>
        <dbReference type="Proteomes" id="UP000824145"/>
    </source>
</evidence>
<dbReference type="SUPFAM" id="SSF82679">
    <property type="entry name" value="N-utilization substance G protein NusG, N-terminal domain"/>
    <property type="match status" value="1"/>
</dbReference>
<dbReference type="InterPro" id="IPR001062">
    <property type="entry name" value="Transcrpt_antiterm_NusG"/>
</dbReference>
<dbReference type="Proteomes" id="UP000824145">
    <property type="component" value="Unassembled WGS sequence"/>
</dbReference>
<dbReference type="PANTHER" id="PTHR30265:SF2">
    <property type="entry name" value="TRANSCRIPTION TERMINATION_ANTITERMINATION PROTEIN NUSG"/>
    <property type="match status" value="1"/>
</dbReference>
<dbReference type="Pfam" id="PF02357">
    <property type="entry name" value="NusG"/>
    <property type="match status" value="1"/>
</dbReference>
<evidence type="ECO:0000313" key="10">
    <source>
        <dbReference type="EMBL" id="HIU62309.1"/>
    </source>
</evidence>
<dbReference type="GO" id="GO:0031564">
    <property type="term" value="P:transcription antitermination"/>
    <property type="evidence" value="ECO:0007669"/>
    <property type="project" value="UniProtKB-UniRule"/>
</dbReference>
<dbReference type="InterPro" id="IPR036735">
    <property type="entry name" value="NGN_dom_sf"/>
</dbReference>
<keyword evidence="3 5" id="KW-0805">Transcription regulation</keyword>
<dbReference type="InterPro" id="IPR043425">
    <property type="entry name" value="NusG-like"/>
</dbReference>
<dbReference type="SUPFAM" id="SSF50104">
    <property type="entry name" value="Translation proteins SH3-like domain"/>
    <property type="match status" value="1"/>
</dbReference>
<dbReference type="InterPro" id="IPR008991">
    <property type="entry name" value="Translation_prot_SH3-like_sf"/>
</dbReference>
<evidence type="ECO:0000256" key="2">
    <source>
        <dbReference type="ARBA" id="ARBA00022814"/>
    </source>
</evidence>
<dbReference type="InterPro" id="IPR006645">
    <property type="entry name" value="NGN-like_dom"/>
</dbReference>
<keyword evidence="2 5" id="KW-0889">Transcription antitermination</keyword>
<comment type="caution">
    <text evidence="10">The sequence shown here is derived from an EMBL/GenBank/DDBJ whole genome shotgun (WGS) entry which is preliminary data.</text>
</comment>
<dbReference type="CDD" id="cd09891">
    <property type="entry name" value="NGN_Bact_1"/>
    <property type="match status" value="1"/>
</dbReference>
<evidence type="ECO:0000256" key="4">
    <source>
        <dbReference type="ARBA" id="ARBA00023163"/>
    </source>
</evidence>
<evidence type="ECO:0000256" key="5">
    <source>
        <dbReference type="HAMAP-Rule" id="MF_00948"/>
    </source>
</evidence>
<evidence type="ECO:0000259" key="9">
    <source>
        <dbReference type="SMART" id="SM00739"/>
    </source>
</evidence>
<evidence type="ECO:0000256" key="1">
    <source>
        <dbReference type="ARBA" id="ARBA00022472"/>
    </source>
</evidence>
<dbReference type="Gene3D" id="3.30.70.940">
    <property type="entry name" value="NusG, N-terminal domain"/>
    <property type="match status" value="1"/>
</dbReference>
<dbReference type="NCBIfam" id="TIGR00922">
    <property type="entry name" value="nusG"/>
    <property type="match status" value="1"/>
</dbReference>
<accession>A0A9D1MLP9</accession>
<evidence type="ECO:0000256" key="6">
    <source>
        <dbReference type="NCBIfam" id="TIGR00922"/>
    </source>
</evidence>
<organism evidence="10 11">
    <name type="scientific">Candidatus Caccalectryoclostridium excrementigallinarum</name>
    <dbReference type="NCBI Taxonomy" id="2840710"/>
    <lineage>
        <taxon>Bacteria</taxon>
        <taxon>Bacillati</taxon>
        <taxon>Bacillota</taxon>
        <taxon>Clostridia</taxon>
        <taxon>Christensenellales</taxon>
        <taxon>Christensenellaceae</taxon>
        <taxon>Christensenellaceae incertae sedis</taxon>
        <taxon>Candidatus Caccalectryoclostridium</taxon>
    </lineage>
</organism>
<dbReference type="Gene3D" id="2.30.30.30">
    <property type="match status" value="1"/>
</dbReference>
<gene>
    <name evidence="5 10" type="primary">nusG</name>
    <name evidence="10" type="ORF">IAB07_00885</name>
</gene>
<reference evidence="10" key="1">
    <citation type="submission" date="2020-10" db="EMBL/GenBank/DDBJ databases">
        <authorList>
            <person name="Gilroy R."/>
        </authorList>
    </citation>
    <scope>NUCLEOTIDE SEQUENCE</scope>
    <source>
        <strain evidence="10">9366</strain>
    </source>
</reference>
<feature type="domain" description="KOW" evidence="9">
    <location>
        <begin position="125"/>
        <end position="152"/>
    </location>
</feature>
<dbReference type="CDD" id="cd06091">
    <property type="entry name" value="KOW_NusG"/>
    <property type="match status" value="1"/>
</dbReference>
<proteinExistence type="inferred from homology"/>
<dbReference type="GO" id="GO:0006353">
    <property type="term" value="P:DNA-templated transcription termination"/>
    <property type="evidence" value="ECO:0007669"/>
    <property type="project" value="UniProtKB-UniRule"/>
</dbReference>
<dbReference type="GO" id="GO:0006354">
    <property type="term" value="P:DNA-templated transcription elongation"/>
    <property type="evidence" value="ECO:0007669"/>
    <property type="project" value="UniProtKB-UniRule"/>
</dbReference>
<comment type="similarity">
    <text evidence="5 7">Belongs to the NusG family.</text>
</comment>
<evidence type="ECO:0000256" key="3">
    <source>
        <dbReference type="ARBA" id="ARBA00023015"/>
    </source>
</evidence>
<dbReference type="PANTHER" id="PTHR30265">
    <property type="entry name" value="RHO-INTERACTING TRANSCRIPTION TERMINATION FACTOR NUSG"/>
    <property type="match status" value="1"/>
</dbReference>
<dbReference type="GO" id="GO:0032784">
    <property type="term" value="P:regulation of DNA-templated transcription elongation"/>
    <property type="evidence" value="ECO:0007669"/>
    <property type="project" value="InterPro"/>
</dbReference>
<keyword evidence="4 5" id="KW-0804">Transcription</keyword>
<sequence>MAEEEKQQPQWYVINTLFGYENIAKKNLIQMVETNGLQDYIFDVVVPEEEEVVEREGGKKKFVMRKKFPNYVFIKMIYTKQIWYMVKQTRGVRDFCSGYDGRPLPMTAEEVKRAQLEEVKFEDLAIAVGDSVTIISGPLKDFIGEVKEIKAEQQKLKVAVSMFGRETTVDLEYGQVEKL</sequence>
<reference evidence="10" key="2">
    <citation type="journal article" date="2021" name="PeerJ">
        <title>Extensive microbial diversity within the chicken gut microbiome revealed by metagenomics and culture.</title>
        <authorList>
            <person name="Gilroy R."/>
            <person name="Ravi A."/>
            <person name="Getino M."/>
            <person name="Pursley I."/>
            <person name="Horton D.L."/>
            <person name="Alikhan N.F."/>
            <person name="Baker D."/>
            <person name="Gharbi K."/>
            <person name="Hall N."/>
            <person name="Watson M."/>
            <person name="Adriaenssens E.M."/>
            <person name="Foster-Nyarko E."/>
            <person name="Jarju S."/>
            <person name="Secka A."/>
            <person name="Antonio M."/>
            <person name="Oren A."/>
            <person name="Chaudhuri R.R."/>
            <person name="La Ragione R."/>
            <person name="Hildebrand F."/>
            <person name="Pallen M.J."/>
        </authorList>
    </citation>
    <scope>NUCLEOTIDE SEQUENCE</scope>
    <source>
        <strain evidence="10">9366</strain>
    </source>
</reference>
<comment type="function">
    <text evidence="5 7">Participates in transcription elongation, termination and antitermination.</text>
</comment>
<protein>
    <recommendedName>
        <fullName evidence="5 6">Transcription termination/antitermination protein NusG</fullName>
    </recommendedName>
</protein>
<dbReference type="AlphaFoldDB" id="A0A9D1MLP9"/>
<dbReference type="InterPro" id="IPR014722">
    <property type="entry name" value="Rib_uL2_dom2"/>
</dbReference>